<evidence type="ECO:0000313" key="5">
    <source>
        <dbReference type="Proteomes" id="UP001152561"/>
    </source>
</evidence>
<feature type="region of interest" description="Disordered" evidence="3">
    <location>
        <begin position="1"/>
        <end position="56"/>
    </location>
</feature>
<name>A0A9Q1RAY3_9SOLA</name>
<evidence type="ECO:0000256" key="3">
    <source>
        <dbReference type="SAM" id="MobiDB-lite"/>
    </source>
</evidence>
<dbReference type="PANTHER" id="PTHR22691:SF8">
    <property type="entry name" value="PROTEIN SPT2 HOMOLOG"/>
    <property type="match status" value="1"/>
</dbReference>
<dbReference type="PANTHER" id="PTHR22691">
    <property type="entry name" value="YEAST SPT2-RELATED"/>
    <property type="match status" value="1"/>
</dbReference>
<keyword evidence="2" id="KW-0175">Coiled coil</keyword>
<comment type="similarity">
    <text evidence="1">Belongs to the SPT2 family.</text>
</comment>
<accession>A0A9Q1RAY3</accession>
<dbReference type="GO" id="GO:0006334">
    <property type="term" value="P:nucleosome assembly"/>
    <property type="evidence" value="ECO:0007669"/>
    <property type="project" value="TreeGrafter"/>
</dbReference>
<evidence type="ECO:0000256" key="1">
    <source>
        <dbReference type="ARBA" id="ARBA00006461"/>
    </source>
</evidence>
<dbReference type="SMART" id="SM00784">
    <property type="entry name" value="SPT2"/>
    <property type="match status" value="1"/>
</dbReference>
<dbReference type="Pfam" id="PF08243">
    <property type="entry name" value="SPT2"/>
    <property type="match status" value="1"/>
</dbReference>
<evidence type="ECO:0000256" key="2">
    <source>
        <dbReference type="ARBA" id="ARBA00023054"/>
    </source>
</evidence>
<gene>
    <name evidence="4" type="ORF">K7X08_011242</name>
</gene>
<comment type="caution">
    <text evidence="4">The sequence shown here is derived from an EMBL/GenBank/DDBJ whole genome shotgun (WGS) entry which is preliminary data.</text>
</comment>
<dbReference type="Proteomes" id="UP001152561">
    <property type="component" value="Unassembled WGS sequence"/>
</dbReference>
<dbReference type="GO" id="GO:0005730">
    <property type="term" value="C:nucleolus"/>
    <property type="evidence" value="ECO:0007669"/>
    <property type="project" value="TreeGrafter"/>
</dbReference>
<dbReference type="EMBL" id="JAJAGQ010000012">
    <property type="protein sequence ID" value="KAJ8547656.1"/>
    <property type="molecule type" value="Genomic_DNA"/>
</dbReference>
<keyword evidence="5" id="KW-1185">Reference proteome</keyword>
<feature type="region of interest" description="Disordered" evidence="3">
    <location>
        <begin position="96"/>
        <end position="133"/>
    </location>
</feature>
<proteinExistence type="inferred from homology"/>
<organism evidence="4 5">
    <name type="scientific">Anisodus acutangulus</name>
    <dbReference type="NCBI Taxonomy" id="402998"/>
    <lineage>
        <taxon>Eukaryota</taxon>
        <taxon>Viridiplantae</taxon>
        <taxon>Streptophyta</taxon>
        <taxon>Embryophyta</taxon>
        <taxon>Tracheophyta</taxon>
        <taxon>Spermatophyta</taxon>
        <taxon>Magnoliopsida</taxon>
        <taxon>eudicotyledons</taxon>
        <taxon>Gunneridae</taxon>
        <taxon>Pentapetalae</taxon>
        <taxon>asterids</taxon>
        <taxon>lamiids</taxon>
        <taxon>Solanales</taxon>
        <taxon>Solanaceae</taxon>
        <taxon>Solanoideae</taxon>
        <taxon>Hyoscyameae</taxon>
        <taxon>Anisodus</taxon>
    </lineage>
</organism>
<sequence>MPKQHEPSYRPKPITQKQAVVPLSKLLPKNATRSLEDRRPARKPTRHDEDDDDGAEAISMIIRRMFGYNPNRYRDDDDDDSDMEANFDDILREEKQNAKIAKEEDEEELRKIEEEQRRERLRKQAKKCKLSHQ</sequence>
<dbReference type="GO" id="GO:0006360">
    <property type="term" value="P:transcription by RNA polymerase I"/>
    <property type="evidence" value="ECO:0007669"/>
    <property type="project" value="TreeGrafter"/>
</dbReference>
<dbReference type="GO" id="GO:0003677">
    <property type="term" value="F:DNA binding"/>
    <property type="evidence" value="ECO:0007669"/>
    <property type="project" value="TreeGrafter"/>
</dbReference>
<dbReference type="AlphaFoldDB" id="A0A9Q1RAY3"/>
<evidence type="ECO:0000313" key="4">
    <source>
        <dbReference type="EMBL" id="KAJ8547656.1"/>
    </source>
</evidence>
<feature type="compositionally biased region" description="Basic and acidic residues" evidence="3">
    <location>
        <begin position="96"/>
        <end position="118"/>
    </location>
</feature>
<dbReference type="OrthoDB" id="6259853at2759"/>
<dbReference type="GO" id="GO:0042393">
    <property type="term" value="F:histone binding"/>
    <property type="evidence" value="ECO:0007669"/>
    <property type="project" value="TreeGrafter"/>
</dbReference>
<feature type="compositionally biased region" description="Basic residues" evidence="3">
    <location>
        <begin position="119"/>
        <end position="133"/>
    </location>
</feature>
<protein>
    <submittedName>
        <fullName evidence="4">Uncharacterized protein</fullName>
    </submittedName>
</protein>
<reference evidence="5" key="1">
    <citation type="journal article" date="2023" name="Proc. Natl. Acad. Sci. U.S.A.">
        <title>Genomic and structural basis for evolution of tropane alkaloid biosynthesis.</title>
        <authorList>
            <person name="Wanga Y.-J."/>
            <person name="Taina T."/>
            <person name="Yua J.-Y."/>
            <person name="Lia J."/>
            <person name="Xua B."/>
            <person name="Chenc J."/>
            <person name="D'Auriad J.C."/>
            <person name="Huanga J.-P."/>
            <person name="Huanga S.-X."/>
        </authorList>
    </citation>
    <scope>NUCLEOTIDE SEQUENCE [LARGE SCALE GENOMIC DNA]</scope>
    <source>
        <strain evidence="5">cv. KIB-2019</strain>
    </source>
</reference>
<dbReference type="InterPro" id="IPR013256">
    <property type="entry name" value="Chromatin_SPT2"/>
</dbReference>